<proteinExistence type="predicted"/>
<dbReference type="SUPFAM" id="SSF51126">
    <property type="entry name" value="Pectin lyase-like"/>
    <property type="match status" value="1"/>
</dbReference>
<dbReference type="Pfam" id="PF13920">
    <property type="entry name" value="zf-C3HC4_3"/>
    <property type="match status" value="2"/>
</dbReference>
<comment type="caution">
    <text evidence="3">The sequence shown here is derived from an EMBL/GenBank/DDBJ whole genome shotgun (WGS) entry which is preliminary data.</text>
</comment>
<dbReference type="Pfam" id="PF13229">
    <property type="entry name" value="Beta_helix"/>
    <property type="match status" value="1"/>
</dbReference>
<dbReference type="SMART" id="SM00184">
    <property type="entry name" value="RING"/>
    <property type="match status" value="2"/>
</dbReference>
<organism evidence="3 4">
    <name type="scientific">Tritrichomonas musculus</name>
    <dbReference type="NCBI Taxonomy" id="1915356"/>
    <lineage>
        <taxon>Eukaryota</taxon>
        <taxon>Metamonada</taxon>
        <taxon>Parabasalia</taxon>
        <taxon>Tritrichomonadida</taxon>
        <taxon>Tritrichomonadidae</taxon>
        <taxon>Tritrichomonas</taxon>
    </lineage>
</organism>
<reference evidence="3 4" key="1">
    <citation type="submission" date="2024-04" db="EMBL/GenBank/DDBJ databases">
        <title>Tritrichomonas musculus Genome.</title>
        <authorList>
            <person name="Alves-Ferreira E."/>
            <person name="Grigg M."/>
            <person name="Lorenzi H."/>
            <person name="Galac M."/>
        </authorList>
    </citation>
    <scope>NUCLEOTIDE SEQUENCE [LARGE SCALE GENOMIC DNA]</scope>
    <source>
        <strain evidence="3 4">EAF2021</strain>
    </source>
</reference>
<evidence type="ECO:0000313" key="3">
    <source>
        <dbReference type="EMBL" id="KAK8840760.1"/>
    </source>
</evidence>
<feature type="domain" description="RING-type" evidence="2">
    <location>
        <begin position="468"/>
        <end position="506"/>
    </location>
</feature>
<dbReference type="NCBIfam" id="TIGR03804">
    <property type="entry name" value="para_beta_helix"/>
    <property type="match status" value="1"/>
</dbReference>
<dbReference type="InterPro" id="IPR039448">
    <property type="entry name" value="Beta_helix"/>
</dbReference>
<dbReference type="Proteomes" id="UP001470230">
    <property type="component" value="Unassembled WGS sequence"/>
</dbReference>
<dbReference type="InterPro" id="IPR047126">
    <property type="entry name" value="RNF141-like"/>
</dbReference>
<evidence type="ECO:0000259" key="2">
    <source>
        <dbReference type="PROSITE" id="PS50089"/>
    </source>
</evidence>
<gene>
    <name evidence="3" type="ORF">M9Y10_030538</name>
</gene>
<protein>
    <recommendedName>
        <fullName evidence="2">RING-type domain-containing protein</fullName>
    </recommendedName>
</protein>
<keyword evidence="1" id="KW-0862">Zinc</keyword>
<dbReference type="InterPro" id="IPR012334">
    <property type="entry name" value="Pectin_lyas_fold"/>
</dbReference>
<dbReference type="SMART" id="SM00710">
    <property type="entry name" value="PbH1"/>
    <property type="match status" value="9"/>
</dbReference>
<dbReference type="Gene3D" id="2.160.20.10">
    <property type="entry name" value="Single-stranded right-handed beta-helix, Pectin lyase-like"/>
    <property type="match status" value="1"/>
</dbReference>
<dbReference type="InterPro" id="IPR011050">
    <property type="entry name" value="Pectin_lyase_fold/virulence"/>
</dbReference>
<dbReference type="InterPro" id="IPR001841">
    <property type="entry name" value="Znf_RING"/>
</dbReference>
<name>A0ABR2H3E4_9EUKA</name>
<dbReference type="EMBL" id="JAPFFF010000044">
    <property type="protein sequence ID" value="KAK8840760.1"/>
    <property type="molecule type" value="Genomic_DNA"/>
</dbReference>
<dbReference type="SUPFAM" id="SSF57850">
    <property type="entry name" value="RING/U-box"/>
    <property type="match status" value="2"/>
</dbReference>
<dbReference type="InterPro" id="IPR006626">
    <property type="entry name" value="PbH1"/>
</dbReference>
<dbReference type="InterPro" id="IPR022441">
    <property type="entry name" value="Para_beta_helix_rpt-2"/>
</dbReference>
<dbReference type="InterPro" id="IPR013083">
    <property type="entry name" value="Znf_RING/FYVE/PHD"/>
</dbReference>
<sequence>MNEDNEVDLFSILNESDYICDENTGEFIITVPKVQSESLITVGIPCKISSNCQTIIKSKAFKVTSDILHLKSLNFEASVIVTNTQDFSISNCTIRGDDRIVASLIISECETSTINNVTITDSTDMQGLYIINSIVNADKLSIHNLTGSLIKIEKESFLTLTNSNLHHSEKYAISAIDHSSIEISNCHFSDTINSLIYSENSYLSIKNSFFSYSSSDGIFITDTNDFVFENNTFSSIKKTAIYIDENSCGTIEGNTINDCQNNGIVSKKSNDILVKSNTINHTIYPSIWIGHKSAASIQSNKITNCESNGIAIRGAQHAEIEGSEISEMKMNGISVSNASSCIIHNNKISNCLNAAIASFNDASVKAEKNVISNSGKFAFSAFTCGTINASNNEVDSVKEAMTSLILKGGGDFIDNKVQNCPKQNECETTSFYFFKGNGNFPSVTNDKKRISDKSVVLDELLASESSLCLNCHKNDRCCYLMNCGHKVFCKDCAEDAMKNKKECPLCFSSVDNYSFGAGENDDGLCGICFEKKADCIIIPCGHLGACYSCLYGWFKNKKTCPFCRKDVSLFQQISDF</sequence>
<keyword evidence="4" id="KW-1185">Reference proteome</keyword>
<keyword evidence="1" id="KW-0479">Metal-binding</keyword>
<evidence type="ECO:0000256" key="1">
    <source>
        <dbReference type="PROSITE-ProRule" id="PRU00175"/>
    </source>
</evidence>
<keyword evidence="1" id="KW-0863">Zinc-finger</keyword>
<evidence type="ECO:0000313" key="4">
    <source>
        <dbReference type="Proteomes" id="UP001470230"/>
    </source>
</evidence>
<feature type="domain" description="RING-type" evidence="2">
    <location>
        <begin position="525"/>
        <end position="564"/>
    </location>
</feature>
<dbReference type="Gene3D" id="3.30.40.10">
    <property type="entry name" value="Zinc/RING finger domain, C3HC4 (zinc finger)"/>
    <property type="match status" value="2"/>
</dbReference>
<dbReference type="PANTHER" id="PTHR12109">
    <property type="entry name" value="RING FINGER PROTEIN 141-RELATED"/>
    <property type="match status" value="1"/>
</dbReference>
<accession>A0ABR2H3E4</accession>
<dbReference type="PROSITE" id="PS50089">
    <property type="entry name" value="ZF_RING_2"/>
    <property type="match status" value="2"/>
</dbReference>